<organism evidence="1 2">
    <name type="scientific">Pyrus ussuriensis x Pyrus communis</name>
    <dbReference type="NCBI Taxonomy" id="2448454"/>
    <lineage>
        <taxon>Eukaryota</taxon>
        <taxon>Viridiplantae</taxon>
        <taxon>Streptophyta</taxon>
        <taxon>Embryophyta</taxon>
        <taxon>Tracheophyta</taxon>
        <taxon>Spermatophyta</taxon>
        <taxon>Magnoliopsida</taxon>
        <taxon>eudicotyledons</taxon>
        <taxon>Gunneridae</taxon>
        <taxon>Pentapetalae</taxon>
        <taxon>rosids</taxon>
        <taxon>fabids</taxon>
        <taxon>Rosales</taxon>
        <taxon>Rosaceae</taxon>
        <taxon>Amygdaloideae</taxon>
        <taxon>Maleae</taxon>
        <taxon>Pyrus</taxon>
    </lineage>
</organism>
<reference evidence="1 2" key="1">
    <citation type="submission" date="2019-09" db="EMBL/GenBank/DDBJ databases">
        <authorList>
            <person name="Ou C."/>
        </authorList>
    </citation>
    <scope>NUCLEOTIDE SEQUENCE [LARGE SCALE GENOMIC DNA]</scope>
    <source>
        <strain evidence="1">S2</strain>
        <tissue evidence="1">Leaf</tissue>
    </source>
</reference>
<proteinExistence type="predicted"/>
<protein>
    <submittedName>
        <fullName evidence="1">Uncharacterized protein</fullName>
    </submittedName>
</protein>
<dbReference type="EMBL" id="SMOL01000753">
    <property type="protein sequence ID" value="KAB2599560.1"/>
    <property type="molecule type" value="Genomic_DNA"/>
</dbReference>
<dbReference type="Proteomes" id="UP000327157">
    <property type="component" value="Chromosome 13"/>
</dbReference>
<evidence type="ECO:0000313" key="2">
    <source>
        <dbReference type="Proteomes" id="UP000327157"/>
    </source>
</evidence>
<dbReference type="AlphaFoldDB" id="A0A5N5FEG4"/>
<reference evidence="2" key="2">
    <citation type="submission" date="2019-10" db="EMBL/GenBank/DDBJ databases">
        <title>A de novo genome assembly of a pear dwarfing rootstock.</title>
        <authorList>
            <person name="Wang F."/>
            <person name="Wang J."/>
            <person name="Li S."/>
            <person name="Zhang Y."/>
            <person name="Fang M."/>
            <person name="Ma L."/>
            <person name="Zhao Y."/>
            <person name="Jiang S."/>
        </authorList>
    </citation>
    <scope>NUCLEOTIDE SEQUENCE [LARGE SCALE GENOMIC DNA]</scope>
</reference>
<sequence length="101" mass="11347">MYEAVKKAIQLRLAIRSQVDIDHQPDEEEKLIEYVDDDGDLVARKLLALQNKEEIVAQPQAVAHVVASAATSPPPPPLDYFRLDMTASEWFCQLNNCAAIR</sequence>
<gene>
    <name evidence="1" type="ORF">D8674_009831</name>
</gene>
<keyword evidence="2" id="KW-1185">Reference proteome</keyword>
<evidence type="ECO:0000313" key="1">
    <source>
        <dbReference type="EMBL" id="KAB2599560.1"/>
    </source>
</evidence>
<name>A0A5N5FEG4_9ROSA</name>
<comment type="caution">
    <text evidence="1">The sequence shown here is derived from an EMBL/GenBank/DDBJ whole genome shotgun (WGS) entry which is preliminary data.</text>
</comment>
<reference evidence="1 2" key="3">
    <citation type="submission" date="2019-11" db="EMBL/GenBank/DDBJ databases">
        <title>A de novo genome assembly of a pear dwarfing rootstock.</title>
        <authorList>
            <person name="Wang F."/>
            <person name="Wang J."/>
            <person name="Li S."/>
            <person name="Zhang Y."/>
            <person name="Fang M."/>
            <person name="Ma L."/>
            <person name="Zhao Y."/>
            <person name="Jiang S."/>
        </authorList>
    </citation>
    <scope>NUCLEOTIDE SEQUENCE [LARGE SCALE GENOMIC DNA]</scope>
    <source>
        <strain evidence="1">S2</strain>
        <tissue evidence="1">Leaf</tissue>
    </source>
</reference>
<accession>A0A5N5FEG4</accession>